<reference evidence="1 2" key="1">
    <citation type="submission" date="2013-10" db="EMBL/GenBank/DDBJ databases">
        <authorList>
            <person name="Wang G."/>
            <person name="Zhuang W."/>
        </authorList>
    </citation>
    <scope>NUCLEOTIDE SEQUENCE [LARGE SCALE GENOMIC DNA]</scope>
    <source>
        <strain evidence="1 2">DSM 20118</strain>
    </source>
</reference>
<dbReference type="EMBL" id="AXNT01000008">
    <property type="protein sequence ID" value="KGM03683.1"/>
    <property type="molecule type" value="Genomic_DNA"/>
</dbReference>
<sequence length="321" mass="33171">MLNAVRSTFSAPTDSLVERAVQRAPRRRGRAFALVAGLSVAATLAATAPAAGVGAAPAALTVPTLSNASASTTGVPAGTVLTVITGDLVVTTPGAVIDAVDVRGFLKVSAPNVTIKRSIVRGRPITSSFALITNGAGLYPFTVEDSELIASDASPHIAGIIGHNFTVRRTEIAKVIDSVHVTGSNVLVEDSFLHSNLYYAADPNHGGAESHADSVQIQGGTNIRILRNNIQGAQATAIQTTQDRAQITGLTIKDNRIGGGKCTVNIAYGSRPASTGIVVQNNVFRLDTGYTRCGIIAPITNTIANVDNYFTDGSAVKISRG</sequence>
<dbReference type="RefSeq" id="WP_034624820.1">
    <property type="nucleotide sequence ID" value="NZ_AXNT01000008.1"/>
</dbReference>
<evidence type="ECO:0000313" key="1">
    <source>
        <dbReference type="EMBL" id="KGM03683.1"/>
    </source>
</evidence>
<protein>
    <recommendedName>
        <fullName evidence="3">Right handed beta helix domain-containing protein</fullName>
    </recommendedName>
</protein>
<dbReference type="InterPro" id="IPR011050">
    <property type="entry name" value="Pectin_lyase_fold/virulence"/>
</dbReference>
<dbReference type="STRING" id="1408250.Q760_16785"/>
<gene>
    <name evidence="1" type="ORF">Q760_16785</name>
</gene>
<dbReference type="Proteomes" id="UP000029833">
    <property type="component" value="Unassembled WGS sequence"/>
</dbReference>
<keyword evidence="2" id="KW-1185">Reference proteome</keyword>
<accession>A0A0A0BBZ6</accession>
<name>A0A0A0BBZ6_9CELL</name>
<proteinExistence type="predicted"/>
<comment type="caution">
    <text evidence="1">The sequence shown here is derived from an EMBL/GenBank/DDBJ whole genome shotgun (WGS) entry which is preliminary data.</text>
</comment>
<dbReference type="OrthoDB" id="505641at2"/>
<evidence type="ECO:0008006" key="3">
    <source>
        <dbReference type="Google" id="ProtNLM"/>
    </source>
</evidence>
<evidence type="ECO:0000313" key="2">
    <source>
        <dbReference type="Proteomes" id="UP000029833"/>
    </source>
</evidence>
<dbReference type="AlphaFoldDB" id="A0A0A0BBZ6"/>
<organism evidence="1 2">
    <name type="scientific">Cellulomonas cellasea DSM 20118</name>
    <dbReference type="NCBI Taxonomy" id="1408250"/>
    <lineage>
        <taxon>Bacteria</taxon>
        <taxon>Bacillati</taxon>
        <taxon>Actinomycetota</taxon>
        <taxon>Actinomycetes</taxon>
        <taxon>Micrococcales</taxon>
        <taxon>Cellulomonadaceae</taxon>
        <taxon>Cellulomonas</taxon>
    </lineage>
</organism>
<dbReference type="SUPFAM" id="SSF51126">
    <property type="entry name" value="Pectin lyase-like"/>
    <property type="match status" value="1"/>
</dbReference>